<sequence>MLFLFTRAIKNIFKKKPNTSLSKEAEPIPKIGKFGRDLIMRVKASLTTFAIFDKLAGRKLRQPYTRKSQF</sequence>
<reference evidence="2" key="1">
    <citation type="submission" date="2022-11" db="UniProtKB">
        <authorList>
            <consortium name="WormBaseParasite"/>
        </authorList>
    </citation>
    <scope>IDENTIFICATION</scope>
</reference>
<evidence type="ECO:0000313" key="2">
    <source>
        <dbReference type="WBParaSite" id="Minc3s00941g19126"/>
    </source>
</evidence>
<evidence type="ECO:0000313" key="1">
    <source>
        <dbReference type="Proteomes" id="UP000887563"/>
    </source>
</evidence>
<dbReference type="Proteomes" id="UP000887563">
    <property type="component" value="Unplaced"/>
</dbReference>
<keyword evidence="1" id="KW-1185">Reference proteome</keyword>
<accession>A0A914LVL1</accession>
<name>A0A914LVL1_MELIC</name>
<proteinExistence type="predicted"/>
<organism evidence="1 2">
    <name type="scientific">Meloidogyne incognita</name>
    <name type="common">Southern root-knot nematode worm</name>
    <name type="synonym">Oxyuris incognita</name>
    <dbReference type="NCBI Taxonomy" id="6306"/>
    <lineage>
        <taxon>Eukaryota</taxon>
        <taxon>Metazoa</taxon>
        <taxon>Ecdysozoa</taxon>
        <taxon>Nematoda</taxon>
        <taxon>Chromadorea</taxon>
        <taxon>Rhabditida</taxon>
        <taxon>Tylenchina</taxon>
        <taxon>Tylenchomorpha</taxon>
        <taxon>Tylenchoidea</taxon>
        <taxon>Meloidogynidae</taxon>
        <taxon>Meloidogyninae</taxon>
        <taxon>Meloidogyne</taxon>
        <taxon>Meloidogyne incognita group</taxon>
    </lineage>
</organism>
<protein>
    <submittedName>
        <fullName evidence="2">Uncharacterized protein</fullName>
    </submittedName>
</protein>
<dbReference type="AlphaFoldDB" id="A0A914LVL1"/>
<dbReference type="WBParaSite" id="Minc3s00941g19126">
    <property type="protein sequence ID" value="Minc3s00941g19126"/>
    <property type="gene ID" value="Minc3s00941g19126"/>
</dbReference>